<keyword evidence="8" id="KW-1185">Reference proteome</keyword>
<feature type="repeat" description="WD" evidence="4">
    <location>
        <begin position="495"/>
        <end position="525"/>
    </location>
</feature>
<feature type="region of interest" description="Disordered" evidence="5">
    <location>
        <begin position="210"/>
        <end position="280"/>
    </location>
</feature>
<feature type="compositionally biased region" description="Polar residues" evidence="5">
    <location>
        <begin position="224"/>
        <end position="233"/>
    </location>
</feature>
<sequence length="1083" mass="117750">MQFPSQPDEGYSEDPLNPTSTGSSATSTRPDEAHASRPGHDLVVPSDLPAWLERNLPYLPVSAKTQLAMALLDHLPTSVVAQIAERLHPRLYINFIQYLPPEVCLKILGYLDPVSLLGVAQSCREWYSLALDRKLWEKLYHMEGWQALYPEIRAWEDRMNENANSMSSSVSSHHHVVVSEDGHTCKKRGISEDDDQEMVDADRLPRPEGAFAGAGGSIFGTPGSVPTLSSSSRGDMDVDASRSSSKSGGIGHSPARDVKGKGKAVDSVDDLSRDTTPTPPPFLSKPSLWSWDPSQSRYKLNWKHVYTLRRKLEANWEQGKFTNFQLPRPDHPEEGHQECIYTLQFDAHYLVSGSRDRTIRIWKMSTRRLLRAPLKGHEGSVLCLQFDADPEEDLIVSGSSDSNVILWRFSTGEIIQRLTKAHSESVLNVKFDKRILVTCSKDKSIKIFNRRPLKYGDLGYPNGVNPVPIRIRDNRYGNPTDDLPIIAPYTMIGRLDGHGAAVNAVQIHGNEVVSASGDRNIKVWDWAKQVCTRTVVGHTKGIACVQYDGRRIVSGSSDNEVKVFDCLTGLEVASLRAHSHLVRTVQAGFGDLPYSEIEDKAEAKKIDEQYFKALESGAIEAPVGPGSHRTRPRNAGSSRPEDITAYGATLPPGGGGGKYARIVSGSYDQKIIIWRRLKEGEWVVLHRLRQEEAAEAAQSWAAASGSIPVPAPASTVPVPAAAPPPAHPPAPILANFSSHQPFPPRASTPGSAAPPQAGTAQSQNTPSRTTVETPIIATITPESASSYMAMIDMVVPQGAQALHQALANYPTMLVYHTHIQAAITREPSPVTRTNMRQVVAQALHQTQEAQARTRLASVQNMNGQLMTPTLPPLASLAGTSSSTSVQAVAGSSTASTSAAAPSRSSSRPFDPARHLERHSEPPQGAMATAQNAGRASSSQLSYPPPPQQVQGHLHIQGHGAPPQAHQQHPGPPSAPVQHHSTPVPQAHTHAQAAQEQPTQPQTQPVLPQLTVPPANNPQQAADPQAPHHPHIHATEGSPARVFKLQFDARRIICCSQTSVIVGWDFCNGDAELEEVSRMFGTIE</sequence>
<dbReference type="Pfam" id="PF12937">
    <property type="entry name" value="F-box-like"/>
    <property type="match status" value="1"/>
</dbReference>
<dbReference type="EMBL" id="RBVV01000196">
    <property type="protein sequence ID" value="RNJ52508.1"/>
    <property type="molecule type" value="Genomic_DNA"/>
</dbReference>
<dbReference type="PRINTS" id="PR00320">
    <property type="entry name" value="GPROTEINBRPT"/>
</dbReference>
<feature type="region of interest" description="Disordered" evidence="5">
    <location>
        <begin position="887"/>
        <end position="1034"/>
    </location>
</feature>
<reference evidence="7 8" key="1">
    <citation type="submission" date="2018-10" db="EMBL/GenBank/DDBJ databases">
        <title>Genome sequence of Verticillium nonalfalfae VnAa140.</title>
        <authorList>
            <person name="Stajich J.E."/>
            <person name="Kasson M.T."/>
        </authorList>
    </citation>
    <scope>NUCLEOTIDE SEQUENCE [LARGE SCALE GENOMIC DNA]</scope>
    <source>
        <strain evidence="7 8">VnAa140</strain>
    </source>
</reference>
<dbReference type="Gene3D" id="2.130.10.10">
    <property type="entry name" value="YVTN repeat-like/Quinoprotein amine dehydrogenase"/>
    <property type="match status" value="2"/>
</dbReference>
<evidence type="ECO:0000256" key="3">
    <source>
        <dbReference type="ARBA" id="ARBA00022737"/>
    </source>
</evidence>
<dbReference type="PROSITE" id="PS50181">
    <property type="entry name" value="FBOX"/>
    <property type="match status" value="1"/>
</dbReference>
<feature type="repeat" description="WD" evidence="4">
    <location>
        <begin position="333"/>
        <end position="372"/>
    </location>
</feature>
<feature type="compositionally biased region" description="Low complexity" evidence="5">
    <location>
        <begin position="956"/>
        <end position="968"/>
    </location>
</feature>
<comment type="similarity">
    <text evidence="1">Belongs to the WD repeat MET30/SCONB/SCON-2 family.</text>
</comment>
<dbReference type="SMART" id="SM00256">
    <property type="entry name" value="FBOX"/>
    <property type="match status" value="1"/>
</dbReference>
<dbReference type="CDD" id="cd00200">
    <property type="entry name" value="WD40"/>
    <property type="match status" value="1"/>
</dbReference>
<dbReference type="InterPro" id="IPR015943">
    <property type="entry name" value="WD40/YVTN_repeat-like_dom_sf"/>
</dbReference>
<evidence type="ECO:0000256" key="4">
    <source>
        <dbReference type="PROSITE-ProRule" id="PRU00221"/>
    </source>
</evidence>
<dbReference type="PROSITE" id="PS50082">
    <property type="entry name" value="WD_REPEATS_2"/>
    <property type="match status" value="4"/>
</dbReference>
<dbReference type="PANTHER" id="PTHR14604:SF4">
    <property type="entry name" value="F-BOX DOMAIN-CONTAINING PROTEIN"/>
    <property type="match status" value="1"/>
</dbReference>
<feature type="compositionally biased region" description="Basic and acidic residues" evidence="5">
    <location>
        <begin position="254"/>
        <end position="273"/>
    </location>
</feature>
<evidence type="ECO:0000256" key="2">
    <source>
        <dbReference type="ARBA" id="ARBA00022574"/>
    </source>
</evidence>
<evidence type="ECO:0000256" key="5">
    <source>
        <dbReference type="SAM" id="MobiDB-lite"/>
    </source>
</evidence>
<dbReference type="PANTHER" id="PTHR14604">
    <property type="entry name" value="WD40 REPEAT PF20"/>
    <property type="match status" value="1"/>
</dbReference>
<feature type="compositionally biased region" description="Polar residues" evidence="5">
    <location>
        <begin position="17"/>
        <end position="28"/>
    </location>
</feature>
<dbReference type="InterPro" id="IPR050995">
    <property type="entry name" value="WD-F-box_domain-protein"/>
</dbReference>
<dbReference type="PROSITE" id="PS50294">
    <property type="entry name" value="WD_REPEATS_REGION"/>
    <property type="match status" value="3"/>
</dbReference>
<evidence type="ECO:0000259" key="6">
    <source>
        <dbReference type="PROSITE" id="PS50181"/>
    </source>
</evidence>
<feature type="compositionally biased region" description="Polar residues" evidence="5">
    <location>
        <begin position="758"/>
        <end position="770"/>
    </location>
</feature>
<gene>
    <name evidence="7" type="ORF">D7B24_003377</name>
</gene>
<organism evidence="7 8">
    <name type="scientific">Verticillium nonalfalfae</name>
    <dbReference type="NCBI Taxonomy" id="1051616"/>
    <lineage>
        <taxon>Eukaryota</taxon>
        <taxon>Fungi</taxon>
        <taxon>Dikarya</taxon>
        <taxon>Ascomycota</taxon>
        <taxon>Pezizomycotina</taxon>
        <taxon>Sordariomycetes</taxon>
        <taxon>Hypocreomycetidae</taxon>
        <taxon>Glomerellales</taxon>
        <taxon>Plectosphaerellaceae</taxon>
        <taxon>Verticillium</taxon>
    </lineage>
</organism>
<evidence type="ECO:0000313" key="7">
    <source>
        <dbReference type="EMBL" id="RNJ52508.1"/>
    </source>
</evidence>
<keyword evidence="3" id="KW-0677">Repeat</keyword>
<protein>
    <recommendedName>
        <fullName evidence="6">F-box domain-containing protein</fullName>
    </recommendedName>
</protein>
<accession>A0A3M9XZI4</accession>
<dbReference type="AlphaFoldDB" id="A0A3M9XZI4"/>
<dbReference type="STRING" id="1051616.A0A3M9XZI4"/>
<dbReference type="RefSeq" id="XP_028490666.1">
    <property type="nucleotide sequence ID" value="XM_028637568.1"/>
</dbReference>
<feature type="compositionally biased region" description="Basic and acidic residues" evidence="5">
    <location>
        <begin position="910"/>
        <end position="920"/>
    </location>
</feature>
<dbReference type="InterPro" id="IPR001810">
    <property type="entry name" value="F-box_dom"/>
</dbReference>
<feature type="compositionally biased region" description="Pro residues" evidence="5">
    <location>
        <begin position="720"/>
        <end position="731"/>
    </location>
</feature>
<dbReference type="SMART" id="SM00320">
    <property type="entry name" value="WD40"/>
    <property type="match status" value="7"/>
</dbReference>
<feature type="repeat" description="WD" evidence="4">
    <location>
        <begin position="535"/>
        <end position="574"/>
    </location>
</feature>
<dbReference type="InterPro" id="IPR020472">
    <property type="entry name" value="WD40_PAC1"/>
</dbReference>
<dbReference type="Gene3D" id="1.20.1280.50">
    <property type="match status" value="1"/>
</dbReference>
<proteinExistence type="inferred from homology"/>
<evidence type="ECO:0000313" key="8">
    <source>
        <dbReference type="Proteomes" id="UP000267145"/>
    </source>
</evidence>
<feature type="region of interest" description="Disordered" evidence="5">
    <location>
        <begin position="716"/>
        <end position="770"/>
    </location>
</feature>
<dbReference type="InterPro" id="IPR036047">
    <property type="entry name" value="F-box-like_dom_sf"/>
</dbReference>
<dbReference type="InterPro" id="IPR001680">
    <property type="entry name" value="WD40_rpt"/>
</dbReference>
<feature type="repeat" description="WD" evidence="4">
    <location>
        <begin position="374"/>
        <end position="417"/>
    </location>
</feature>
<dbReference type="SUPFAM" id="SSF81383">
    <property type="entry name" value="F-box domain"/>
    <property type="match status" value="1"/>
</dbReference>
<dbReference type="GeneID" id="39607066"/>
<keyword evidence="2 4" id="KW-0853">WD repeat</keyword>
<dbReference type="InterPro" id="IPR036322">
    <property type="entry name" value="WD40_repeat_dom_sf"/>
</dbReference>
<feature type="compositionally biased region" description="Low complexity" evidence="5">
    <location>
        <begin position="982"/>
        <end position="1024"/>
    </location>
</feature>
<comment type="caution">
    <text evidence="7">The sequence shown here is derived from an EMBL/GenBank/DDBJ whole genome shotgun (WGS) entry which is preliminary data.</text>
</comment>
<evidence type="ECO:0000256" key="1">
    <source>
        <dbReference type="ARBA" id="ARBA00007968"/>
    </source>
</evidence>
<feature type="region of interest" description="Disordered" evidence="5">
    <location>
        <begin position="1"/>
        <end position="40"/>
    </location>
</feature>
<feature type="compositionally biased region" description="Low complexity" evidence="5">
    <location>
        <begin position="887"/>
        <end position="908"/>
    </location>
</feature>
<feature type="compositionally biased region" description="Basic and acidic residues" evidence="5">
    <location>
        <begin position="29"/>
        <end position="40"/>
    </location>
</feature>
<feature type="region of interest" description="Disordered" evidence="5">
    <location>
        <begin position="621"/>
        <end position="650"/>
    </location>
</feature>
<name>A0A3M9XZI4_9PEZI</name>
<dbReference type="Pfam" id="PF00400">
    <property type="entry name" value="WD40"/>
    <property type="match status" value="5"/>
</dbReference>
<dbReference type="SUPFAM" id="SSF50978">
    <property type="entry name" value="WD40 repeat-like"/>
    <property type="match status" value="1"/>
</dbReference>
<dbReference type="Proteomes" id="UP000267145">
    <property type="component" value="Unassembled WGS sequence"/>
</dbReference>
<feature type="domain" description="F-box" evidence="6">
    <location>
        <begin position="93"/>
        <end position="139"/>
    </location>
</feature>